<proteinExistence type="predicted"/>
<dbReference type="SUPFAM" id="SSF54695">
    <property type="entry name" value="POZ domain"/>
    <property type="match status" value="1"/>
</dbReference>
<dbReference type="Proteomes" id="UP000811619">
    <property type="component" value="Unassembled WGS sequence"/>
</dbReference>
<accession>A0A8K0J481</accession>
<organism evidence="2 3">
    <name type="scientific">Claviceps africana</name>
    <dbReference type="NCBI Taxonomy" id="83212"/>
    <lineage>
        <taxon>Eukaryota</taxon>
        <taxon>Fungi</taxon>
        <taxon>Dikarya</taxon>
        <taxon>Ascomycota</taxon>
        <taxon>Pezizomycotina</taxon>
        <taxon>Sordariomycetes</taxon>
        <taxon>Hypocreomycetidae</taxon>
        <taxon>Hypocreales</taxon>
        <taxon>Clavicipitaceae</taxon>
        <taxon>Claviceps</taxon>
    </lineage>
</organism>
<dbReference type="EMBL" id="SRPY01000454">
    <property type="protein sequence ID" value="KAG5923331.1"/>
    <property type="molecule type" value="Genomic_DNA"/>
</dbReference>
<evidence type="ECO:0000313" key="2">
    <source>
        <dbReference type="EMBL" id="KAG5923331.1"/>
    </source>
</evidence>
<dbReference type="PROSITE" id="PS50097">
    <property type="entry name" value="BTB"/>
    <property type="match status" value="1"/>
</dbReference>
<dbReference type="Pfam" id="PF00651">
    <property type="entry name" value="BTB"/>
    <property type="match status" value="1"/>
</dbReference>
<dbReference type="SMART" id="SM00225">
    <property type="entry name" value="BTB"/>
    <property type="match status" value="1"/>
</dbReference>
<dbReference type="CDD" id="cd18186">
    <property type="entry name" value="BTB_POZ_ZBTB_KLHL-like"/>
    <property type="match status" value="1"/>
</dbReference>
<name>A0A8K0J481_9HYPO</name>
<dbReference type="InterPro" id="IPR000210">
    <property type="entry name" value="BTB/POZ_dom"/>
</dbReference>
<evidence type="ECO:0000259" key="1">
    <source>
        <dbReference type="PROSITE" id="PS50097"/>
    </source>
</evidence>
<dbReference type="AlphaFoldDB" id="A0A8K0J481"/>
<evidence type="ECO:0000313" key="3">
    <source>
        <dbReference type="Proteomes" id="UP000811619"/>
    </source>
</evidence>
<dbReference type="OrthoDB" id="5275938at2759"/>
<protein>
    <recommendedName>
        <fullName evidence="1">BTB domain-containing protein</fullName>
    </recommendedName>
</protein>
<dbReference type="InterPro" id="IPR011333">
    <property type="entry name" value="SKP1/BTB/POZ_sf"/>
</dbReference>
<feature type="domain" description="BTB" evidence="1">
    <location>
        <begin position="13"/>
        <end position="87"/>
    </location>
</feature>
<comment type="caution">
    <text evidence="2">The sequence shown here is derived from an EMBL/GenBank/DDBJ whole genome shotgun (WGS) entry which is preliminary data.</text>
</comment>
<gene>
    <name evidence="2" type="ORF">E4U42_004987</name>
</gene>
<sequence length="316" mass="35658">MAQSPDWVLDQDGDLTLVVGPFPSKTMKVDSKVLCRNSSVFSKMLEGPFVESRTRFRPWEVKLPEDNPQALLIIMDIAHNQWVHAPVKPALNTLCHVLALSNKYDMGKALRPVSHAWLIQTRLEAYMTLKGREARLFVAFELGDADLFARIATRLAIECTVDGSGDILAIDGQSRLIDNEFLQRINIVGETTARRNNDINNARGALVGYILRQARTQQIVGLFLPALDDLGSTWRIQDLLVKLRGILDKLPDRIVARSRLRNENMMNFNTKLPKNFAGSDWHKLYMTTQAKKIQTQGCPGSFLFQAQLVRLANSLF</sequence>
<reference evidence="2" key="1">
    <citation type="journal article" date="2020" name="bioRxiv">
        <title>Whole genome comparisons of ergot fungi reveals the divergence and evolution of species within the genus Claviceps are the result of varying mechanisms driving genome evolution and host range expansion.</title>
        <authorList>
            <person name="Wyka S.A."/>
            <person name="Mondo S.J."/>
            <person name="Liu M."/>
            <person name="Dettman J."/>
            <person name="Nalam V."/>
            <person name="Broders K.D."/>
        </authorList>
    </citation>
    <scope>NUCLEOTIDE SEQUENCE</scope>
    <source>
        <strain evidence="2">CCC 489</strain>
    </source>
</reference>
<keyword evidence="3" id="KW-1185">Reference proteome</keyword>
<dbReference type="Gene3D" id="3.30.710.10">
    <property type="entry name" value="Potassium Channel Kv1.1, Chain A"/>
    <property type="match status" value="1"/>
</dbReference>